<keyword evidence="2" id="KW-0472">Membrane</keyword>
<dbReference type="GO" id="GO:0005886">
    <property type="term" value="C:plasma membrane"/>
    <property type="evidence" value="ECO:0007669"/>
    <property type="project" value="TreeGrafter"/>
</dbReference>
<reference evidence="4" key="1">
    <citation type="submission" date="2016-11" db="UniProtKB">
        <authorList>
            <consortium name="WormBaseParasite"/>
        </authorList>
    </citation>
    <scope>IDENTIFICATION</scope>
</reference>
<organism evidence="3 4">
    <name type="scientific">Heterorhabditis bacteriophora</name>
    <name type="common">Entomopathogenic nematode worm</name>
    <dbReference type="NCBI Taxonomy" id="37862"/>
    <lineage>
        <taxon>Eukaryota</taxon>
        <taxon>Metazoa</taxon>
        <taxon>Ecdysozoa</taxon>
        <taxon>Nematoda</taxon>
        <taxon>Chromadorea</taxon>
        <taxon>Rhabditida</taxon>
        <taxon>Rhabditina</taxon>
        <taxon>Rhabditomorpha</taxon>
        <taxon>Strongyloidea</taxon>
        <taxon>Heterorhabditidae</taxon>
        <taxon>Heterorhabditis</taxon>
    </lineage>
</organism>
<keyword evidence="2" id="KW-0812">Transmembrane</keyword>
<evidence type="ECO:0000313" key="4">
    <source>
        <dbReference type="WBParaSite" id="Hba_20550"/>
    </source>
</evidence>
<evidence type="ECO:0000256" key="2">
    <source>
        <dbReference type="SAM" id="Phobius"/>
    </source>
</evidence>
<feature type="transmembrane region" description="Helical" evidence="2">
    <location>
        <begin position="201"/>
        <end position="220"/>
    </location>
</feature>
<dbReference type="Proteomes" id="UP000095283">
    <property type="component" value="Unplaced"/>
</dbReference>
<sequence>MHQEIGRFCYAREVQSIFRNDGILIFVQLVRHPFVEFFDFPLWRKCRTTVEWPTSSSSATSRVVLHGSASTMALSWLSAITKGRRHPPHLQDSRLRYEISGTNFELYDTFVPVVNLVFLATDPYKRFISDITFDRHQTQISRSRMYLELTQKGVDERRVVLLVTLVQSILAKAREVHLPVSVRAPFTMSLQHDIKVLSSNLFIFGVLLVCMFVLSLILLGQPGLTFLLLFTLIAGNALTSVVVIAFCYSYSMSGKTQVRAGMRIQYTFQATLLPVLFSCLVPVITYLALFAVDAPLIVHIWKVLLLNSAANLIHYLFFLPNMILLFSEYFSMGCTSFNCAECCCDMEDESSIYYIPTTGRAVHPEGIYHHASYTYSIPKSIVTAPPNYLAIAGPPSIGTTFVPEYNQAESHRGRQSRRSHRRNESSTAQFEITTPRVDRDGRRSRRRLSRDDSIYEAPPSPRLSSRSTSPQRVRISRDARAAPYFEEAINMHQKHWRPYVQPQPFMFYSGPTFPQRR</sequence>
<proteinExistence type="predicted"/>
<evidence type="ECO:0000313" key="3">
    <source>
        <dbReference type="Proteomes" id="UP000095283"/>
    </source>
</evidence>
<name>A0A1I7XSN7_HETBA</name>
<dbReference type="GO" id="GO:0030659">
    <property type="term" value="C:cytoplasmic vesicle membrane"/>
    <property type="evidence" value="ECO:0007669"/>
    <property type="project" value="TreeGrafter"/>
</dbReference>
<dbReference type="AlphaFoldDB" id="A0A1I7XSN7"/>
<accession>A0A1I7XSN7</accession>
<dbReference type="GO" id="GO:0006897">
    <property type="term" value="P:endocytosis"/>
    <property type="evidence" value="ECO:0007669"/>
    <property type="project" value="TreeGrafter"/>
</dbReference>
<feature type="compositionally biased region" description="Low complexity" evidence="1">
    <location>
        <begin position="462"/>
        <end position="472"/>
    </location>
</feature>
<protein>
    <submittedName>
        <fullName evidence="4">G_PROTEIN_RECEP_F1_2 domain-containing protein</fullName>
    </submittedName>
</protein>
<dbReference type="WBParaSite" id="Hba_20550">
    <property type="protein sequence ID" value="Hba_20550"/>
    <property type="gene ID" value="Hba_20550"/>
</dbReference>
<dbReference type="SUPFAM" id="SSF82866">
    <property type="entry name" value="Multidrug efflux transporter AcrB transmembrane domain"/>
    <property type="match status" value="1"/>
</dbReference>
<feature type="transmembrane region" description="Helical" evidence="2">
    <location>
        <begin position="226"/>
        <end position="250"/>
    </location>
</feature>
<feature type="transmembrane region" description="Helical" evidence="2">
    <location>
        <begin position="271"/>
        <end position="292"/>
    </location>
</feature>
<dbReference type="PANTHER" id="PTHR10796:SF187">
    <property type="entry name" value="SSD DOMAIN-CONTAINING PROTEIN"/>
    <property type="match status" value="1"/>
</dbReference>
<dbReference type="GO" id="GO:0018996">
    <property type="term" value="P:molting cycle, collagen and cuticulin-based cuticle"/>
    <property type="evidence" value="ECO:0007669"/>
    <property type="project" value="TreeGrafter"/>
</dbReference>
<keyword evidence="3" id="KW-1185">Reference proteome</keyword>
<feature type="region of interest" description="Disordered" evidence="1">
    <location>
        <begin position="407"/>
        <end position="476"/>
    </location>
</feature>
<evidence type="ECO:0000256" key="1">
    <source>
        <dbReference type="SAM" id="MobiDB-lite"/>
    </source>
</evidence>
<dbReference type="PANTHER" id="PTHR10796">
    <property type="entry name" value="PATCHED-RELATED"/>
    <property type="match status" value="1"/>
</dbReference>
<dbReference type="InterPro" id="IPR051697">
    <property type="entry name" value="Patched_domain-protein"/>
</dbReference>
<keyword evidence="2" id="KW-1133">Transmembrane helix</keyword>